<evidence type="ECO:0000256" key="2">
    <source>
        <dbReference type="ARBA" id="ARBA00012089"/>
    </source>
</evidence>
<dbReference type="CDD" id="cd06155">
    <property type="entry name" value="eu_AANH_C_1"/>
    <property type="match status" value="1"/>
</dbReference>
<dbReference type="GO" id="GO:0017183">
    <property type="term" value="P:protein histidyl modification to diphthamide"/>
    <property type="evidence" value="ECO:0007669"/>
    <property type="project" value="TreeGrafter"/>
</dbReference>
<dbReference type="PANTHER" id="PTHR12196:SF2">
    <property type="entry name" value="DIPHTHINE--AMMONIA LIGASE"/>
    <property type="match status" value="1"/>
</dbReference>
<dbReference type="InterPro" id="IPR014729">
    <property type="entry name" value="Rossmann-like_a/b/a_fold"/>
</dbReference>
<dbReference type="AlphaFoldDB" id="A0A1E4T8X0"/>
<keyword evidence="5" id="KW-0547">Nucleotide-binding</keyword>
<dbReference type="Pfam" id="PF01902">
    <property type="entry name" value="Diphthami_syn_2"/>
    <property type="match status" value="1"/>
</dbReference>
<evidence type="ECO:0000313" key="11">
    <source>
        <dbReference type="EMBL" id="ODV88171.1"/>
    </source>
</evidence>
<accession>A0A1E4T8X0</accession>
<dbReference type="SUPFAM" id="SSF52402">
    <property type="entry name" value="Adenine nucleotide alpha hydrolases-like"/>
    <property type="match status" value="1"/>
</dbReference>
<proteinExistence type="predicted"/>
<sequence>MKFVALVSGGKDSCFNILHCQANGHELICLANLYPPPSDSDELDSFMYQTVGHDILAYYEQCIGKPMYRQMITGGSENQNLEYKKTLRDETEDLYELLKTVKKHHPDVEGVSVGAILSSYQRTRVEDVCARLELTALSYLWQRDQTELMGEMCSSGMEAILIKVAAIGLNDKNLGMTLQQAYPILLKLNDRFGVHVCGEGGEFETLVLDAPFFSKARLVITEREVVKHTNDDVWYLKLKVDIQNKTQEESNQFAAAKHVVEPPLLNNKFSEISELFPETLTERNDLVLGDDFQPIPSPLWKLNVKKIGNKYFIGNITSTKVTVQEQVEDIFNQLKGTLEGYKLEFSNVQSASLLIKSMSDFATINGVYKTFFSEPLPPARICVETNMPLSILAQLSVVVIDDIAFKSGLHVQGRSYWAPSNIGPYSQTVIDRRDQVAHLSGQIPLIPKNMITCNDLKLATLMSLQHLDNVKQVTSIDKQLYICCFITNVSWLETVVKAWEEYTSEDLQYQKNLVIVKVKGLPRGCKVEWGGLSYKDVI</sequence>
<dbReference type="InterPro" id="IPR030662">
    <property type="entry name" value="DPH6/MJ0570"/>
</dbReference>
<evidence type="ECO:0000256" key="6">
    <source>
        <dbReference type="ARBA" id="ARBA00022840"/>
    </source>
</evidence>
<dbReference type="PANTHER" id="PTHR12196">
    <property type="entry name" value="DOMAIN OF UNKNOWN FUNCTION 71 DUF71 -CONTAINING PROTEIN"/>
    <property type="match status" value="1"/>
</dbReference>
<dbReference type="GO" id="GO:0005524">
    <property type="term" value="F:ATP binding"/>
    <property type="evidence" value="ECO:0007669"/>
    <property type="project" value="UniProtKB-KW"/>
</dbReference>
<evidence type="ECO:0000256" key="5">
    <source>
        <dbReference type="ARBA" id="ARBA00022741"/>
    </source>
</evidence>
<comment type="catalytic activity">
    <reaction evidence="9">
        <text>diphthine-[translation elongation factor 2] + NH4(+) + ATP = diphthamide-[translation elongation factor 2] + AMP + diphosphate + H(+)</text>
        <dbReference type="Rhea" id="RHEA:19753"/>
        <dbReference type="Rhea" id="RHEA-COMP:10172"/>
        <dbReference type="Rhea" id="RHEA-COMP:10174"/>
        <dbReference type="ChEBI" id="CHEBI:15378"/>
        <dbReference type="ChEBI" id="CHEBI:16692"/>
        <dbReference type="ChEBI" id="CHEBI:28938"/>
        <dbReference type="ChEBI" id="CHEBI:30616"/>
        <dbReference type="ChEBI" id="CHEBI:33019"/>
        <dbReference type="ChEBI" id="CHEBI:82696"/>
        <dbReference type="ChEBI" id="CHEBI:456215"/>
        <dbReference type="EC" id="6.3.1.14"/>
    </reaction>
</comment>
<dbReference type="InterPro" id="IPR035959">
    <property type="entry name" value="RutC-like_sf"/>
</dbReference>
<dbReference type="FunFam" id="3.40.50.620:FF:000145">
    <property type="entry name" value="ATP-binding domain containing protein"/>
    <property type="match status" value="1"/>
</dbReference>
<dbReference type="Gene3D" id="3.30.1330.40">
    <property type="entry name" value="RutC-like"/>
    <property type="match status" value="2"/>
</dbReference>
<evidence type="ECO:0000256" key="7">
    <source>
        <dbReference type="ARBA" id="ARBA00029814"/>
    </source>
</evidence>
<evidence type="ECO:0000259" key="10">
    <source>
        <dbReference type="Pfam" id="PF01902"/>
    </source>
</evidence>
<dbReference type="NCBIfam" id="TIGR00290">
    <property type="entry name" value="MJ0570_dom"/>
    <property type="match status" value="1"/>
</dbReference>
<evidence type="ECO:0000256" key="4">
    <source>
        <dbReference type="ARBA" id="ARBA00022598"/>
    </source>
</evidence>
<keyword evidence="4" id="KW-0436">Ligase</keyword>
<evidence type="ECO:0000256" key="9">
    <source>
        <dbReference type="ARBA" id="ARBA00048108"/>
    </source>
</evidence>
<dbReference type="Pfam" id="PF01042">
    <property type="entry name" value="Ribonuc_L-PSP"/>
    <property type="match status" value="2"/>
</dbReference>
<dbReference type="OrthoDB" id="686384at2759"/>
<dbReference type="InterPro" id="IPR006175">
    <property type="entry name" value="YjgF/YER057c/UK114"/>
</dbReference>
<keyword evidence="6" id="KW-0067">ATP-binding</keyword>
<evidence type="ECO:0000256" key="1">
    <source>
        <dbReference type="ARBA" id="ARBA00005156"/>
    </source>
</evidence>
<name>A0A1E4T8X0_9ASCO</name>
<gene>
    <name evidence="11" type="ORF">CANARDRAFT_188992</name>
</gene>
<evidence type="ECO:0000313" key="12">
    <source>
        <dbReference type="Proteomes" id="UP000094801"/>
    </source>
</evidence>
<feature type="domain" description="Diphthamide synthase" evidence="10">
    <location>
        <begin position="1"/>
        <end position="239"/>
    </location>
</feature>
<protein>
    <recommendedName>
        <fullName evidence="3">Diphthine--ammonia ligase</fullName>
        <ecNumber evidence="2">6.3.1.14</ecNumber>
    </recommendedName>
    <alternativeName>
        <fullName evidence="7">Diphthamide synthase</fullName>
    </alternativeName>
    <alternativeName>
        <fullName evidence="8">Diphthamide synthetase</fullName>
    </alternativeName>
</protein>
<evidence type="ECO:0000256" key="3">
    <source>
        <dbReference type="ARBA" id="ARBA00018426"/>
    </source>
</evidence>
<dbReference type="EMBL" id="KV453847">
    <property type="protein sequence ID" value="ODV88171.1"/>
    <property type="molecule type" value="Genomic_DNA"/>
</dbReference>
<feature type="non-terminal residue" evidence="11">
    <location>
        <position position="538"/>
    </location>
</feature>
<dbReference type="FunFam" id="3.90.1490.10:FF:000001">
    <property type="entry name" value="Diphthine--ammonia ligase"/>
    <property type="match status" value="1"/>
</dbReference>
<dbReference type="InterPro" id="IPR002761">
    <property type="entry name" value="Diphthami_syn_dom"/>
</dbReference>
<evidence type="ECO:0000256" key="8">
    <source>
        <dbReference type="ARBA" id="ARBA00031552"/>
    </source>
</evidence>
<dbReference type="STRING" id="983967.A0A1E4T8X0"/>
<keyword evidence="12" id="KW-1185">Reference proteome</keyword>
<dbReference type="EC" id="6.3.1.14" evidence="2"/>
<dbReference type="Proteomes" id="UP000094801">
    <property type="component" value="Unassembled WGS sequence"/>
</dbReference>
<dbReference type="CDD" id="cd06156">
    <property type="entry name" value="eu_AANH_C_2"/>
    <property type="match status" value="1"/>
</dbReference>
<reference evidence="12" key="1">
    <citation type="submission" date="2016-04" db="EMBL/GenBank/DDBJ databases">
        <title>Comparative genomics of biotechnologically important yeasts.</title>
        <authorList>
            <consortium name="DOE Joint Genome Institute"/>
            <person name="Riley R."/>
            <person name="Haridas S."/>
            <person name="Wolfe K.H."/>
            <person name="Lopes M.R."/>
            <person name="Hittinger C.T."/>
            <person name="Goker M."/>
            <person name="Salamov A."/>
            <person name="Wisecaver J."/>
            <person name="Long T.M."/>
            <person name="Aerts A.L."/>
            <person name="Barry K."/>
            <person name="Choi C."/>
            <person name="Clum A."/>
            <person name="Coughlan A.Y."/>
            <person name="Deshpande S."/>
            <person name="Douglass A.P."/>
            <person name="Hanson S.J."/>
            <person name="Klenk H.-P."/>
            <person name="Labutti K."/>
            <person name="Lapidus A."/>
            <person name="Lindquist E."/>
            <person name="Lipzen A."/>
            <person name="Meier-Kolthoff J.P."/>
            <person name="Ohm R.A."/>
            <person name="Otillar R.P."/>
            <person name="Pangilinan J."/>
            <person name="Peng Y."/>
            <person name="Rokas A."/>
            <person name="Rosa C.A."/>
            <person name="Scheuner C."/>
            <person name="Sibirny A.A."/>
            <person name="Slot J.C."/>
            <person name="Stielow J.B."/>
            <person name="Sun H."/>
            <person name="Kurtzman C.P."/>
            <person name="Blackwell M."/>
            <person name="Grigoriev I.V."/>
            <person name="Jeffries T.W."/>
        </authorList>
    </citation>
    <scope>NUCLEOTIDE SEQUENCE [LARGE SCALE GENOMIC DNA]</scope>
    <source>
        <strain evidence="12">NRRL YB-2248</strain>
    </source>
</reference>
<dbReference type="CDD" id="cd01994">
    <property type="entry name" value="AANH_PF0828-like"/>
    <property type="match status" value="1"/>
</dbReference>
<dbReference type="SUPFAM" id="SSF55298">
    <property type="entry name" value="YjgF-like"/>
    <property type="match status" value="2"/>
</dbReference>
<comment type="pathway">
    <text evidence="1">Protein modification; peptidyl-diphthamide biosynthesis.</text>
</comment>
<organism evidence="11 12">
    <name type="scientific">[Candida] arabinofermentans NRRL YB-2248</name>
    <dbReference type="NCBI Taxonomy" id="983967"/>
    <lineage>
        <taxon>Eukaryota</taxon>
        <taxon>Fungi</taxon>
        <taxon>Dikarya</taxon>
        <taxon>Ascomycota</taxon>
        <taxon>Saccharomycotina</taxon>
        <taxon>Pichiomycetes</taxon>
        <taxon>Pichiales</taxon>
        <taxon>Pichiaceae</taxon>
        <taxon>Ogataea</taxon>
        <taxon>Ogataea/Candida clade</taxon>
    </lineage>
</organism>
<dbReference type="Gene3D" id="3.40.50.620">
    <property type="entry name" value="HUPs"/>
    <property type="match status" value="1"/>
</dbReference>
<dbReference type="GO" id="GO:0017178">
    <property type="term" value="F:diphthine-ammonia ligase activity"/>
    <property type="evidence" value="ECO:0007669"/>
    <property type="project" value="UniProtKB-EC"/>
</dbReference>
<dbReference type="Gene3D" id="3.90.1490.10">
    <property type="entry name" value="putative n-type atp pyrophosphatase, domain 2"/>
    <property type="match status" value="1"/>
</dbReference>